<gene>
    <name evidence="3" type="ordered locus">Y11_25571</name>
</gene>
<dbReference type="RefSeq" id="WP_005163710.1">
    <property type="nucleotide sequence ID" value="NC_017564.1"/>
</dbReference>
<protein>
    <recommendedName>
        <fullName evidence="5">Porin</fullName>
    </recommendedName>
</protein>
<feature type="coiled-coil region" evidence="1">
    <location>
        <begin position="25"/>
        <end position="59"/>
    </location>
</feature>
<dbReference type="AlphaFoldDB" id="A0A0H3NXJ2"/>
<dbReference type="EMBL" id="FR729477">
    <property type="protein sequence ID" value="CBY25624.1"/>
    <property type="molecule type" value="Genomic_DNA"/>
</dbReference>
<keyword evidence="1" id="KW-0175">Coiled coil</keyword>
<evidence type="ECO:0000256" key="1">
    <source>
        <dbReference type="SAM" id="Coils"/>
    </source>
</evidence>
<name>A0A0H3NXJ2_YERE1</name>
<evidence type="ECO:0000256" key="2">
    <source>
        <dbReference type="SAM" id="SignalP"/>
    </source>
</evidence>
<organism evidence="3 4">
    <name type="scientific">Yersinia enterocolitica subsp. palearctica serotype O:3 (strain DSM 13030 / CIP 106945 / Y11)</name>
    <dbReference type="NCBI Taxonomy" id="930944"/>
    <lineage>
        <taxon>Bacteria</taxon>
        <taxon>Pseudomonadati</taxon>
        <taxon>Pseudomonadota</taxon>
        <taxon>Gammaproteobacteria</taxon>
        <taxon>Enterobacterales</taxon>
        <taxon>Yersiniaceae</taxon>
        <taxon>Yersinia</taxon>
    </lineage>
</organism>
<dbReference type="HOGENOM" id="CLU_767158_0_0_6"/>
<proteinExistence type="predicted"/>
<accession>A0A0H3NXJ2</accession>
<dbReference type="PATRIC" id="fig|930944.6.peg.2540"/>
<evidence type="ECO:0000313" key="4">
    <source>
        <dbReference type="Proteomes" id="UP000008084"/>
    </source>
</evidence>
<evidence type="ECO:0008006" key="5">
    <source>
        <dbReference type="Google" id="ProtNLM"/>
    </source>
</evidence>
<sequence>MNILKGIVVFSTLTMCTPVSADEFETDYDQEIYKLNKRIQQIEKEKKEVQDKLRQKAWSFETYIGAEQEIDSDESWKFIKGSMATSPYVGAYIYQNDSLWLYDVQFLKTYLDNNPEYDRTRWQAGVTRTFPFTYDSKSGNTKLRLGYRNDNWHYPSISHPALADPEYKGDVRKGEERHEIWIRPQAYYQYSENLSFNASFSFRLIDRKLDYARAKGNYGVYKRDWSQINEHFAGANITFNQKNSLWLNYLYIDEKLVNTLYNKEHFLWGVYRHKFDNGLLFMPYTRLALVKGSQSFRDSNNHEIVHKEKNRSRYGLQVLYPLTKQTSIFADTYYRPEQTWTNSHKTSNNFWFWAVELRHNF</sequence>
<dbReference type="SUPFAM" id="SSF56935">
    <property type="entry name" value="Porins"/>
    <property type="match status" value="1"/>
</dbReference>
<dbReference type="GeneID" id="31410549"/>
<dbReference type="Proteomes" id="UP000008084">
    <property type="component" value="Chromosome"/>
</dbReference>
<dbReference type="KEGG" id="yey:Y11_25571"/>
<feature type="signal peptide" evidence="2">
    <location>
        <begin position="1"/>
        <end position="21"/>
    </location>
</feature>
<evidence type="ECO:0000313" key="3">
    <source>
        <dbReference type="EMBL" id="CBY25624.1"/>
    </source>
</evidence>
<reference evidence="3 4" key="1">
    <citation type="journal article" date="2011" name="J. Bacteriol.">
        <title>Complete genome sequence of Yersinia enterocolitica subsp. palearctica serogroup O:3.</title>
        <authorList>
            <person name="Batzilla J."/>
            <person name="Hoper D."/>
            <person name="Antonenka U."/>
            <person name="Heesemann J."/>
            <person name="Rakin A."/>
        </authorList>
    </citation>
    <scope>NUCLEOTIDE SEQUENCE [LARGE SCALE GENOMIC DNA]</scope>
    <source>
        <strain evidence="4">DSM 13030 / CIP 106945 / Y11</strain>
    </source>
</reference>
<keyword evidence="2" id="KW-0732">Signal</keyword>
<feature type="chain" id="PRO_5002616609" description="Porin" evidence="2">
    <location>
        <begin position="22"/>
        <end position="361"/>
    </location>
</feature>